<dbReference type="Pfam" id="PF01504">
    <property type="entry name" value="PIP5K"/>
    <property type="match status" value="1"/>
</dbReference>
<dbReference type="InterPro" id="IPR023610">
    <property type="entry name" value="PInositol-4/5-P-5/4-kinase"/>
</dbReference>
<evidence type="ECO:0000256" key="5">
    <source>
        <dbReference type="ARBA" id="ARBA00022741"/>
    </source>
</evidence>
<dbReference type="InParanoid" id="H2ARC5"/>
<keyword evidence="4 11" id="KW-0808">Transferase</keyword>
<keyword evidence="7 11" id="KW-0067">ATP-binding</keyword>
<reference evidence="13 14" key="1">
    <citation type="journal article" date="2011" name="Proc. Natl. Acad. Sci. U.S.A.">
        <title>Evolutionary erosion of yeast sex chromosomes by mating-type switching accidents.</title>
        <authorList>
            <person name="Gordon J.L."/>
            <person name="Armisen D."/>
            <person name="Proux-Wera E."/>
            <person name="Oheigeartaigh S.S."/>
            <person name="Byrne K.P."/>
            <person name="Wolfe K.H."/>
        </authorList>
    </citation>
    <scope>NUCLEOTIDE SEQUENCE [LARGE SCALE GENOMIC DNA]</scope>
    <source>
        <strain evidence="14">ATCC 22294 / BCRC 22015 / CBS 2517 / CECT 1963 / NBRC 1671 / NRRL Y-8276</strain>
    </source>
</reference>
<evidence type="ECO:0000256" key="8">
    <source>
        <dbReference type="ARBA" id="ARBA00078403"/>
    </source>
</evidence>
<feature type="domain" description="PIPK" evidence="12">
    <location>
        <begin position="243"/>
        <end position="634"/>
    </location>
</feature>
<dbReference type="InterPro" id="IPR002498">
    <property type="entry name" value="PInositol-4-P-4/5-kinase_core"/>
</dbReference>
<evidence type="ECO:0000256" key="1">
    <source>
        <dbReference type="ARBA" id="ARBA00000444"/>
    </source>
</evidence>
<dbReference type="InterPro" id="IPR027483">
    <property type="entry name" value="PInositol-4-P-4/5-kinase_C_sf"/>
</dbReference>
<evidence type="ECO:0000256" key="3">
    <source>
        <dbReference type="ARBA" id="ARBA00022553"/>
    </source>
</evidence>
<dbReference type="eggNOG" id="KOG0229">
    <property type="taxonomic scope" value="Eukaryota"/>
</dbReference>
<dbReference type="HOGENOM" id="CLU_004312_4_1_1"/>
<dbReference type="FunCoup" id="H2ARC5">
    <property type="interactions" value="294"/>
</dbReference>
<evidence type="ECO:0000256" key="4">
    <source>
        <dbReference type="ARBA" id="ARBA00022679"/>
    </source>
</evidence>
<dbReference type="GO" id="GO:0031321">
    <property type="term" value="P:ascospore-type prospore assembly"/>
    <property type="evidence" value="ECO:0007669"/>
    <property type="project" value="EnsemblFungi"/>
</dbReference>
<dbReference type="GO" id="GO:0005524">
    <property type="term" value="F:ATP binding"/>
    <property type="evidence" value="ECO:0007669"/>
    <property type="project" value="UniProtKB-UniRule"/>
</dbReference>
<dbReference type="Proteomes" id="UP000005220">
    <property type="component" value="Chromosome 2"/>
</dbReference>
<evidence type="ECO:0000259" key="12">
    <source>
        <dbReference type="PROSITE" id="PS51455"/>
    </source>
</evidence>
<evidence type="ECO:0000256" key="9">
    <source>
        <dbReference type="ARBA" id="ARBA00080374"/>
    </source>
</evidence>
<dbReference type="GO" id="GO:0005886">
    <property type="term" value="C:plasma membrane"/>
    <property type="evidence" value="ECO:0007669"/>
    <property type="project" value="EnsemblFungi"/>
</dbReference>
<sequence length="641" mass="74228">MRSSLLLISNTAAEGSNNNNSINIDTNRAVKKDISSKHNHSSSYHSSTTSDLNNLLDNLSVQTSIYDMKNNDASLTNNNGASNAQKSITALNENTITGKDLQQPYQFLLNAANVIDNAQNDTQSVWGNDSLIRTDSHILNESNANDEIILNTRISSHKSNVIKKPPRRRRTQDSIRTTAIPFQSSKHSQIVPFKQGANKKGSIKSSASAQREIDRMKKNLLSKRDIKRKHKKFLMDDDNVIIGNKITEGHVNFIIAYNMLTGIRVAVSRCSGLMKPLTLKDFKFYKKLAFDYHGNELTPSSQYAFKFKDYCPEVFRELRGMFGLDPADYLVSLTSKYILSELNSPGKSGSFFYYSRDFKFIIKTIHHSEHIRLRKTLQDYYNHVKTNPDTLICQFYGLHRIKMPISFKNKIKHRKIYFIVMNNLFPPHLDMHITFDLKGSTLDRYTKINEKESKGNDSNYRPILKDLNWLELKEKIKFGPIKKEKFLLQLRKDLELLSKLNIMDYSLLFGIHDMNKYKQENDDEYDENNLIAFYDDDNVIVQNEHDKTEAHLQTIPLKPHYFKQFEGGIRASNKNNDNENLIYYFGIIDCLTHYSIIKKLETFWKSLNNDINIVSAVPPKDYSRRLYRFIENSIDTQDIEK</sequence>
<dbReference type="GO" id="GO:0005634">
    <property type="term" value="C:nucleus"/>
    <property type="evidence" value="ECO:0007669"/>
    <property type="project" value="EnsemblFungi"/>
</dbReference>
<dbReference type="AlphaFoldDB" id="H2ARC5"/>
<evidence type="ECO:0000313" key="14">
    <source>
        <dbReference type="Proteomes" id="UP000005220"/>
    </source>
</evidence>
<protein>
    <recommendedName>
        <fullName evidence="2">1-phosphatidylinositol-4-phosphate 5-kinase</fullName>
        <ecNumber evidence="2">2.7.1.68</ecNumber>
    </recommendedName>
    <alternativeName>
        <fullName evidence="10">1-phosphatidylinositol 4-phosphate kinase</fullName>
    </alternativeName>
    <alternativeName>
        <fullName evidence="8">Diphosphoinositide kinase</fullName>
    </alternativeName>
    <alternativeName>
        <fullName evidence="9">PIP5K</fullName>
    </alternativeName>
</protein>
<dbReference type="EC" id="2.7.1.68" evidence="2"/>
<dbReference type="GO" id="GO:0030866">
    <property type="term" value="P:cortical actin cytoskeleton organization"/>
    <property type="evidence" value="ECO:0007669"/>
    <property type="project" value="EnsemblFungi"/>
</dbReference>
<dbReference type="PANTHER" id="PTHR23086">
    <property type="entry name" value="PHOSPHATIDYLINOSITOL-4-PHOSPHATE 5-KINASE"/>
    <property type="match status" value="1"/>
</dbReference>
<keyword evidence="5 11" id="KW-0547">Nucleotide-binding</keyword>
<dbReference type="OrthoDB" id="20783at2759"/>
<proteinExistence type="predicted"/>
<keyword evidence="3" id="KW-0597">Phosphoprotein</keyword>
<dbReference type="STRING" id="1071382.H2ARC5"/>
<dbReference type="Gene3D" id="3.30.800.10">
    <property type="entry name" value="Phosphatidylinositol Phosphate Kinase II Beta"/>
    <property type="match status" value="1"/>
</dbReference>
<gene>
    <name evidence="13" type="primary">KAFR0B06280</name>
    <name evidence="13" type="ORF">KAFR_0B06280</name>
</gene>
<dbReference type="CDD" id="cd17303">
    <property type="entry name" value="PIPKc_PIP5K_yeast_like"/>
    <property type="match status" value="1"/>
</dbReference>
<dbReference type="GeneID" id="13884807"/>
<dbReference type="InterPro" id="IPR027484">
    <property type="entry name" value="PInositol-4-P-5-kinase_N"/>
</dbReference>
<dbReference type="FunFam" id="3.30.800.10:FF:000009">
    <property type="entry name" value="Phosphatidylinositol 4-phosphate 5-kinase its3"/>
    <property type="match status" value="1"/>
</dbReference>
<keyword evidence="6 11" id="KW-0418">Kinase</keyword>
<dbReference type="PANTHER" id="PTHR23086:SF8">
    <property type="entry name" value="PHOSPHATIDYLINOSITOL 5-PHOSPHATE 4-KINASE, ISOFORM A"/>
    <property type="match status" value="1"/>
</dbReference>
<dbReference type="RefSeq" id="XP_003956060.1">
    <property type="nucleotide sequence ID" value="XM_003956011.1"/>
</dbReference>
<organism evidence="13 14">
    <name type="scientific">Kazachstania africana (strain ATCC 22294 / BCRC 22015 / CBS 2517 / CECT 1963 / NBRC 1671 / NRRL Y-8276)</name>
    <name type="common">Yeast</name>
    <name type="synonym">Kluyveromyces africanus</name>
    <dbReference type="NCBI Taxonomy" id="1071382"/>
    <lineage>
        <taxon>Eukaryota</taxon>
        <taxon>Fungi</taxon>
        <taxon>Dikarya</taxon>
        <taxon>Ascomycota</taxon>
        <taxon>Saccharomycotina</taxon>
        <taxon>Saccharomycetes</taxon>
        <taxon>Saccharomycetales</taxon>
        <taxon>Saccharomycetaceae</taxon>
        <taxon>Kazachstania</taxon>
    </lineage>
</organism>
<accession>H2ARC5</accession>
<dbReference type="EMBL" id="HE650822">
    <property type="protein sequence ID" value="CCF56925.1"/>
    <property type="molecule type" value="Genomic_DNA"/>
</dbReference>
<evidence type="ECO:0000256" key="2">
    <source>
        <dbReference type="ARBA" id="ARBA00012172"/>
    </source>
</evidence>
<evidence type="ECO:0000256" key="10">
    <source>
        <dbReference type="ARBA" id="ARBA00082306"/>
    </source>
</evidence>
<dbReference type="GO" id="GO:0046854">
    <property type="term" value="P:phosphatidylinositol phosphate biosynthetic process"/>
    <property type="evidence" value="ECO:0007669"/>
    <property type="project" value="EnsemblFungi"/>
</dbReference>
<comment type="catalytic activity">
    <reaction evidence="1">
        <text>a 1,2-diacyl-sn-glycero-3-phospho-(1D-myo-inositol 4-phosphate) + ATP = a 1,2-diacyl-sn-glycero-3-phospho-(1D-myo-inositol-4,5-bisphosphate) + ADP + H(+)</text>
        <dbReference type="Rhea" id="RHEA:14425"/>
        <dbReference type="ChEBI" id="CHEBI:15378"/>
        <dbReference type="ChEBI" id="CHEBI:30616"/>
        <dbReference type="ChEBI" id="CHEBI:58178"/>
        <dbReference type="ChEBI" id="CHEBI:58456"/>
        <dbReference type="ChEBI" id="CHEBI:456216"/>
        <dbReference type="EC" id="2.7.1.68"/>
    </reaction>
</comment>
<dbReference type="KEGG" id="kaf:KAFR_0B06280"/>
<dbReference type="PROSITE" id="PS51455">
    <property type="entry name" value="PIPK"/>
    <property type="match status" value="1"/>
</dbReference>
<evidence type="ECO:0000313" key="13">
    <source>
        <dbReference type="EMBL" id="CCF56925.1"/>
    </source>
</evidence>
<dbReference type="SUPFAM" id="SSF56104">
    <property type="entry name" value="SAICAR synthase-like"/>
    <property type="match status" value="1"/>
</dbReference>
<dbReference type="GO" id="GO:0070273">
    <property type="term" value="F:phosphatidylinositol-4-phosphate binding"/>
    <property type="evidence" value="ECO:0007669"/>
    <property type="project" value="EnsemblFungi"/>
</dbReference>
<dbReference type="SMART" id="SM00330">
    <property type="entry name" value="PIPKc"/>
    <property type="match status" value="1"/>
</dbReference>
<dbReference type="GO" id="GO:0016308">
    <property type="term" value="F:1-phosphatidylinositol-4-phosphate 5-kinase activity"/>
    <property type="evidence" value="ECO:0007669"/>
    <property type="project" value="UniProtKB-EC"/>
</dbReference>
<dbReference type="Gene3D" id="3.30.810.10">
    <property type="entry name" value="2-Layer Sandwich"/>
    <property type="match status" value="1"/>
</dbReference>
<evidence type="ECO:0000256" key="7">
    <source>
        <dbReference type="ARBA" id="ARBA00022840"/>
    </source>
</evidence>
<evidence type="ECO:0000256" key="6">
    <source>
        <dbReference type="ARBA" id="ARBA00022777"/>
    </source>
</evidence>
<evidence type="ECO:0000256" key="11">
    <source>
        <dbReference type="PROSITE-ProRule" id="PRU00781"/>
    </source>
</evidence>
<name>H2ARC5_KAZAF</name>
<dbReference type="GO" id="GO:0032266">
    <property type="term" value="F:phosphatidylinositol-3-phosphate binding"/>
    <property type="evidence" value="ECO:0007669"/>
    <property type="project" value="EnsemblFungi"/>
</dbReference>
<keyword evidence="14" id="KW-1185">Reference proteome</keyword>